<dbReference type="EMBL" id="JAPDOD010000001">
    <property type="protein sequence ID" value="MDA0158910.1"/>
    <property type="molecule type" value="Genomic_DNA"/>
</dbReference>
<dbReference type="Proteomes" id="UP001149140">
    <property type="component" value="Unassembled WGS sequence"/>
</dbReference>
<comment type="caution">
    <text evidence="2">The sequence shown here is derived from an EMBL/GenBank/DDBJ whole genome shotgun (WGS) entry which is preliminary data.</text>
</comment>
<gene>
    <name evidence="2" type="ORF">OM076_01435</name>
</gene>
<name>A0A9X3RXT8_9ACTN</name>
<proteinExistence type="predicted"/>
<dbReference type="PANTHER" id="PTHR30543:SF21">
    <property type="entry name" value="NAD(P)H-DEPENDENT FMN REDUCTASE LOT6"/>
    <property type="match status" value="1"/>
</dbReference>
<dbReference type="AlphaFoldDB" id="A0A9X3RXT8"/>
<dbReference type="RefSeq" id="WP_270037534.1">
    <property type="nucleotide sequence ID" value="NZ_JAPDOD010000001.1"/>
</dbReference>
<keyword evidence="3" id="KW-1185">Reference proteome</keyword>
<reference evidence="2" key="1">
    <citation type="submission" date="2022-10" db="EMBL/GenBank/DDBJ databases">
        <title>The WGS of Solirubrobacter ginsenosidimutans DSM 21036.</title>
        <authorList>
            <person name="Jiang Z."/>
        </authorList>
    </citation>
    <scope>NUCLEOTIDE SEQUENCE</scope>
    <source>
        <strain evidence="2">DSM 21036</strain>
    </source>
</reference>
<evidence type="ECO:0000313" key="2">
    <source>
        <dbReference type="EMBL" id="MDA0158910.1"/>
    </source>
</evidence>
<dbReference type="InterPro" id="IPR005025">
    <property type="entry name" value="FMN_Rdtase-like_dom"/>
</dbReference>
<dbReference type="InterPro" id="IPR050712">
    <property type="entry name" value="NAD(P)H-dep_reductase"/>
</dbReference>
<organism evidence="2 3">
    <name type="scientific">Solirubrobacter ginsenosidimutans</name>
    <dbReference type="NCBI Taxonomy" id="490573"/>
    <lineage>
        <taxon>Bacteria</taxon>
        <taxon>Bacillati</taxon>
        <taxon>Actinomycetota</taxon>
        <taxon>Thermoleophilia</taxon>
        <taxon>Solirubrobacterales</taxon>
        <taxon>Solirubrobacteraceae</taxon>
        <taxon>Solirubrobacter</taxon>
    </lineage>
</organism>
<protein>
    <submittedName>
        <fullName evidence="2">NAD(P)H-dependent oxidoreductase</fullName>
    </submittedName>
</protein>
<dbReference type="GO" id="GO:0005829">
    <property type="term" value="C:cytosol"/>
    <property type="evidence" value="ECO:0007669"/>
    <property type="project" value="TreeGrafter"/>
</dbReference>
<evidence type="ECO:0000313" key="3">
    <source>
        <dbReference type="Proteomes" id="UP001149140"/>
    </source>
</evidence>
<sequence>MPKGEVLLVSGSFRRGSHNAALLRAAANALPGGVTHEWLTGIAALPLYSEDDDGERPPLAVEELRRAIAAAEAVLIATPEYNGSVPGGLKNAIDWASRPFPANALRDKPVAVIGASTGIFGAIWAQAELRKSLRTAGARVVDADLAVGGAHDAFLPSGELRDPGLATGLRDLVAVLVAAAFEPLLTDGH</sequence>
<evidence type="ECO:0000259" key="1">
    <source>
        <dbReference type="Pfam" id="PF03358"/>
    </source>
</evidence>
<dbReference type="Pfam" id="PF03358">
    <property type="entry name" value="FMN_red"/>
    <property type="match status" value="1"/>
</dbReference>
<dbReference type="SUPFAM" id="SSF52218">
    <property type="entry name" value="Flavoproteins"/>
    <property type="match status" value="1"/>
</dbReference>
<dbReference type="InterPro" id="IPR029039">
    <property type="entry name" value="Flavoprotein-like_sf"/>
</dbReference>
<accession>A0A9X3RXT8</accession>
<dbReference type="GO" id="GO:0016491">
    <property type="term" value="F:oxidoreductase activity"/>
    <property type="evidence" value="ECO:0007669"/>
    <property type="project" value="InterPro"/>
</dbReference>
<dbReference type="PANTHER" id="PTHR30543">
    <property type="entry name" value="CHROMATE REDUCTASE"/>
    <property type="match status" value="1"/>
</dbReference>
<dbReference type="Gene3D" id="3.40.50.360">
    <property type="match status" value="1"/>
</dbReference>
<dbReference type="GO" id="GO:0010181">
    <property type="term" value="F:FMN binding"/>
    <property type="evidence" value="ECO:0007669"/>
    <property type="project" value="TreeGrafter"/>
</dbReference>
<feature type="domain" description="NADPH-dependent FMN reductase-like" evidence="1">
    <location>
        <begin position="6"/>
        <end position="151"/>
    </location>
</feature>